<gene>
    <name evidence="1" type="ORF">VY86_16590</name>
</gene>
<dbReference type="EMBL" id="CP011104">
    <property type="protein sequence ID" value="AKH64713.1"/>
    <property type="molecule type" value="Genomic_DNA"/>
</dbReference>
<dbReference type="KEGG" id="ptt:VY86_16590"/>
<sequence>MGTVEQAKNAYPKTGGQITGKVYADDDIEAKGWIGATKLYDHFDHGGWSRAYSEAFPPSAAVVGAYSRDESNTKFAYKTSQETFTCGNLHVDATHDWSGIEFKKPSGYNTTLNSNPDNSENMLTIRYRDKKDDTMHYVDIRKKSGTMALVEQLLGVGQKWTDVISNRRNKTTYTNSSDKPIIVYIESNRTGASSPFSIDITVSGLRVAYRWISVDEIVSLCAIVPPGATYRVNGGWGQPSEWVVINNWIELR</sequence>
<keyword evidence="2" id="KW-1185">Reference proteome</keyword>
<reference evidence="1 2" key="1">
    <citation type="journal article" date="2015" name="J. Biotechnol.">
        <title>Complete genome sequence of Photorhabdus temperata subsp. thracensis 39-8(T), an entomopathogenic bacterium for the improved commercial bioinsecticide.</title>
        <authorList>
            <person name="Kwak Y."/>
            <person name="Shin J.H."/>
        </authorList>
    </citation>
    <scope>NUCLEOTIDE SEQUENCE [LARGE SCALE GENOMIC DNA]</scope>
    <source>
        <strain evidence="1 2">DSM 15199</strain>
    </source>
</reference>
<evidence type="ECO:0008006" key="3">
    <source>
        <dbReference type="Google" id="ProtNLM"/>
    </source>
</evidence>
<evidence type="ECO:0000313" key="1">
    <source>
        <dbReference type="EMBL" id="AKH64713.1"/>
    </source>
</evidence>
<dbReference type="PATRIC" id="fig|230089.6.peg.3747"/>
<dbReference type="OrthoDB" id="6448205at2"/>
<evidence type="ECO:0000313" key="2">
    <source>
        <dbReference type="Proteomes" id="UP000034866"/>
    </source>
</evidence>
<accession>A0A0F7LRY4</accession>
<dbReference type="RefSeq" id="WP_046975786.1">
    <property type="nucleotide sequence ID" value="NZ_CP011104.1"/>
</dbReference>
<name>A0A0F7LRY4_9GAMM</name>
<reference evidence="2" key="2">
    <citation type="submission" date="2015-03" db="EMBL/GenBank/DDBJ databases">
        <title>Genome sequence of Azospirillum thiophilum strain DSM 21654T.</title>
        <authorList>
            <person name="Kwak Y."/>
            <person name="Shin J.-H."/>
        </authorList>
    </citation>
    <scope>NUCLEOTIDE SEQUENCE [LARGE SCALE GENOMIC DNA]</scope>
    <source>
        <strain evidence="2">DSM 15199</strain>
    </source>
</reference>
<protein>
    <recommendedName>
        <fullName evidence="3">Tail fiber protein</fullName>
    </recommendedName>
</protein>
<dbReference type="AlphaFoldDB" id="A0A0F7LRY4"/>
<dbReference type="Proteomes" id="UP000034866">
    <property type="component" value="Chromosome"/>
</dbReference>
<organism evidence="1 2">
    <name type="scientific">Photorhabdus thracensis</name>
    <dbReference type="NCBI Taxonomy" id="230089"/>
    <lineage>
        <taxon>Bacteria</taxon>
        <taxon>Pseudomonadati</taxon>
        <taxon>Pseudomonadota</taxon>
        <taxon>Gammaproteobacteria</taxon>
        <taxon>Enterobacterales</taxon>
        <taxon>Morganellaceae</taxon>
        <taxon>Photorhabdus</taxon>
    </lineage>
</organism>
<proteinExistence type="predicted"/>